<evidence type="ECO:0000313" key="2">
    <source>
        <dbReference type="WBParaSite" id="PgR010_g100_t08"/>
    </source>
</evidence>
<evidence type="ECO:0000313" key="1">
    <source>
        <dbReference type="Proteomes" id="UP000887569"/>
    </source>
</evidence>
<dbReference type="Proteomes" id="UP000887569">
    <property type="component" value="Unplaced"/>
</dbReference>
<organism evidence="1 2">
    <name type="scientific">Parascaris univalens</name>
    <name type="common">Nematode worm</name>
    <dbReference type="NCBI Taxonomy" id="6257"/>
    <lineage>
        <taxon>Eukaryota</taxon>
        <taxon>Metazoa</taxon>
        <taxon>Ecdysozoa</taxon>
        <taxon>Nematoda</taxon>
        <taxon>Chromadorea</taxon>
        <taxon>Rhabditida</taxon>
        <taxon>Spirurina</taxon>
        <taxon>Ascaridomorpha</taxon>
        <taxon>Ascaridoidea</taxon>
        <taxon>Ascarididae</taxon>
        <taxon>Parascaris</taxon>
    </lineage>
</organism>
<dbReference type="Gene3D" id="3.40.50.300">
    <property type="entry name" value="P-loop containing nucleotide triphosphate hydrolases"/>
    <property type="match status" value="1"/>
</dbReference>
<dbReference type="InterPro" id="IPR027417">
    <property type="entry name" value="P-loop_NTPase"/>
</dbReference>
<dbReference type="AlphaFoldDB" id="A0A915AMU2"/>
<dbReference type="SUPFAM" id="SSF52540">
    <property type="entry name" value="P-loop containing nucleoside triphosphate hydrolases"/>
    <property type="match status" value="1"/>
</dbReference>
<name>A0A915AMU2_PARUN</name>
<protein>
    <submittedName>
        <fullName evidence="2">Dynein heavy chain coiled coil stalk domain-containing protein</fullName>
    </submittedName>
</protein>
<sequence length="403" mass="47136">LSALFCTNEHVDYPPPYITLPDGSNFYAARNMHFAVCLPAKQMEQLEWIERNGIGTLTFDEVPSRSASQKWDLWRRRFEELLVEKDFIKMMGNTMEMIVLPLFEAFNEVSEDLDVIFEVILQDLKEIRPNIFSVNYGELIRWATCSACCNWLAVFIDKHDQLDYLVTELVAEADKNVSNAGKLPDQISAWKLSALDFSRWVRWMDEPNVASCLEKDLCISDLIVMYPDFDRVITYLQRLFTNSNNILLYGSDYCGKTTLMKRFVKHITSLDDRYRFIWLQSADRFDVIKMQKHFASILHTGCDGKLVLIIDNFHFVEAFLPLLEMYFEHSLFIDNGMPQFTDAKLQIILLMREDEYEKLSTSRILVDKFRLVRMQPPSAENLQIVFEQMVLWHLHTNVVVGLL</sequence>
<proteinExistence type="predicted"/>
<reference evidence="2" key="1">
    <citation type="submission" date="2022-11" db="UniProtKB">
        <authorList>
            <consortium name="WormBaseParasite"/>
        </authorList>
    </citation>
    <scope>IDENTIFICATION</scope>
</reference>
<accession>A0A915AMU2</accession>
<keyword evidence="1" id="KW-1185">Reference proteome</keyword>
<dbReference type="WBParaSite" id="PgR010_g100_t08">
    <property type="protein sequence ID" value="PgR010_g100_t08"/>
    <property type="gene ID" value="PgR010_g100"/>
</dbReference>